<reference evidence="2 3" key="1">
    <citation type="submission" date="2019-02" db="EMBL/GenBank/DDBJ databases">
        <title>Opniocepnalus argus genome.</title>
        <authorList>
            <person name="Zhou C."/>
            <person name="Xiao S."/>
        </authorList>
    </citation>
    <scope>NUCLEOTIDE SEQUENCE [LARGE SCALE GENOMIC DNA]</scope>
    <source>
        <strain evidence="2">OARG1902GOOAL</strain>
        <tissue evidence="2">Muscle</tissue>
    </source>
</reference>
<accession>A0A6G1QE39</accession>
<protein>
    <submittedName>
        <fullName evidence="2">Uncharacterized protein</fullName>
    </submittedName>
</protein>
<dbReference type="AlphaFoldDB" id="A0A6G1QE39"/>
<sequence length="88" mass="10250">MDTTCSPSLRHTQTHTNTHKEEEREQQTTIINTDHDPGHNMEYQSKLYSDRLPRFKVRLWRREVERLSTNLTVVGSIPGSSSHMSKCP</sequence>
<keyword evidence="3" id="KW-1185">Reference proteome</keyword>
<organism evidence="2 3">
    <name type="scientific">Channa argus</name>
    <name type="common">Northern snakehead</name>
    <name type="synonym">Ophicephalus argus</name>
    <dbReference type="NCBI Taxonomy" id="215402"/>
    <lineage>
        <taxon>Eukaryota</taxon>
        <taxon>Metazoa</taxon>
        <taxon>Chordata</taxon>
        <taxon>Craniata</taxon>
        <taxon>Vertebrata</taxon>
        <taxon>Euteleostomi</taxon>
        <taxon>Actinopterygii</taxon>
        <taxon>Neopterygii</taxon>
        <taxon>Teleostei</taxon>
        <taxon>Neoteleostei</taxon>
        <taxon>Acanthomorphata</taxon>
        <taxon>Anabantaria</taxon>
        <taxon>Anabantiformes</taxon>
        <taxon>Channoidei</taxon>
        <taxon>Channidae</taxon>
        <taxon>Channa</taxon>
    </lineage>
</organism>
<evidence type="ECO:0000313" key="2">
    <source>
        <dbReference type="EMBL" id="KAF3700669.1"/>
    </source>
</evidence>
<dbReference type="EMBL" id="CM015726">
    <property type="protein sequence ID" value="KAF3700669.1"/>
    <property type="molecule type" value="Genomic_DNA"/>
</dbReference>
<feature type="region of interest" description="Disordered" evidence="1">
    <location>
        <begin position="1"/>
        <end position="42"/>
    </location>
</feature>
<reference evidence="3" key="2">
    <citation type="submission" date="2019-02" db="EMBL/GenBank/DDBJ databases">
        <title>Opniocepnalus argus Var Kimnra genome.</title>
        <authorList>
            <person name="Zhou C."/>
            <person name="Xiao S."/>
        </authorList>
    </citation>
    <scope>NUCLEOTIDE SEQUENCE [LARGE SCALE GENOMIC DNA]</scope>
</reference>
<gene>
    <name evidence="2" type="ORF">EXN66_Car016357</name>
</gene>
<evidence type="ECO:0000256" key="1">
    <source>
        <dbReference type="SAM" id="MobiDB-lite"/>
    </source>
</evidence>
<name>A0A6G1QE39_CHAAH</name>
<proteinExistence type="predicted"/>
<dbReference type="Proteomes" id="UP000503349">
    <property type="component" value="Chromosome 15"/>
</dbReference>
<evidence type="ECO:0000313" key="3">
    <source>
        <dbReference type="Proteomes" id="UP000503349"/>
    </source>
</evidence>
<feature type="compositionally biased region" description="Polar residues" evidence="1">
    <location>
        <begin position="1"/>
        <end position="16"/>
    </location>
</feature>